<dbReference type="GO" id="GO:0009986">
    <property type="term" value="C:cell surface"/>
    <property type="evidence" value="ECO:0007669"/>
    <property type="project" value="TreeGrafter"/>
</dbReference>
<dbReference type="InterPro" id="IPR017853">
    <property type="entry name" value="GH"/>
</dbReference>
<evidence type="ECO:0000256" key="3">
    <source>
        <dbReference type="ARBA" id="ARBA00023001"/>
    </source>
</evidence>
<gene>
    <name evidence="9" type="ORF">FKG94_15230</name>
</gene>
<protein>
    <submittedName>
        <fullName evidence="9">Glycoside hydrolase family 5 protein</fullName>
    </submittedName>
</protein>
<evidence type="ECO:0000313" key="9">
    <source>
        <dbReference type="EMBL" id="TQV76083.1"/>
    </source>
</evidence>
<accession>A0A545TFT6</accession>
<comment type="caution">
    <text evidence="9">The sequence shown here is derived from an EMBL/GenBank/DDBJ whole genome shotgun (WGS) entry which is preliminary data.</text>
</comment>
<evidence type="ECO:0000256" key="4">
    <source>
        <dbReference type="ARBA" id="ARBA00023277"/>
    </source>
</evidence>
<reference evidence="9 10" key="1">
    <citation type="submission" date="2019-06" db="EMBL/GenBank/DDBJ databases">
        <title>Whole genome sequence for Cellvibrionaceae sp. R142.</title>
        <authorList>
            <person name="Wang G."/>
        </authorList>
    </citation>
    <scope>NUCLEOTIDE SEQUENCE [LARGE SCALE GENOMIC DNA]</scope>
    <source>
        <strain evidence="9 10">R142</strain>
    </source>
</reference>
<dbReference type="SUPFAM" id="SSF51445">
    <property type="entry name" value="(Trans)glycosidases"/>
    <property type="match status" value="1"/>
</dbReference>
<keyword evidence="5 7" id="KW-0326">Glycosidase</keyword>
<keyword evidence="2 7" id="KW-0378">Hydrolase</keyword>
<keyword evidence="6" id="KW-0624">Polysaccharide degradation</keyword>
<dbReference type="Proteomes" id="UP000319732">
    <property type="component" value="Unassembled WGS sequence"/>
</dbReference>
<dbReference type="InterPro" id="IPR050386">
    <property type="entry name" value="Glycosyl_hydrolase_5"/>
</dbReference>
<dbReference type="Gene3D" id="3.20.20.80">
    <property type="entry name" value="Glycosidases"/>
    <property type="match status" value="1"/>
</dbReference>
<evidence type="ECO:0000256" key="6">
    <source>
        <dbReference type="ARBA" id="ARBA00023326"/>
    </source>
</evidence>
<proteinExistence type="inferred from homology"/>
<keyword evidence="3" id="KW-0136">Cellulose degradation</keyword>
<keyword evidence="10" id="KW-1185">Reference proteome</keyword>
<dbReference type="AlphaFoldDB" id="A0A545TFT6"/>
<dbReference type="GO" id="GO:0005576">
    <property type="term" value="C:extracellular region"/>
    <property type="evidence" value="ECO:0007669"/>
    <property type="project" value="TreeGrafter"/>
</dbReference>
<evidence type="ECO:0000256" key="5">
    <source>
        <dbReference type="ARBA" id="ARBA00023295"/>
    </source>
</evidence>
<dbReference type="Pfam" id="PF00150">
    <property type="entry name" value="Cellulase"/>
    <property type="match status" value="1"/>
</dbReference>
<evidence type="ECO:0000256" key="1">
    <source>
        <dbReference type="ARBA" id="ARBA00005641"/>
    </source>
</evidence>
<keyword evidence="4" id="KW-0119">Carbohydrate metabolism</keyword>
<feature type="domain" description="Glycoside hydrolase family 5" evidence="8">
    <location>
        <begin position="22"/>
        <end position="326"/>
    </location>
</feature>
<evidence type="ECO:0000259" key="8">
    <source>
        <dbReference type="Pfam" id="PF00150"/>
    </source>
</evidence>
<organism evidence="9 10">
    <name type="scientific">Exilibacterium tricleocarpae</name>
    <dbReference type="NCBI Taxonomy" id="2591008"/>
    <lineage>
        <taxon>Bacteria</taxon>
        <taxon>Pseudomonadati</taxon>
        <taxon>Pseudomonadota</taxon>
        <taxon>Gammaproteobacteria</taxon>
        <taxon>Cellvibrionales</taxon>
        <taxon>Cellvibrionaceae</taxon>
        <taxon>Exilibacterium</taxon>
    </lineage>
</organism>
<dbReference type="GO" id="GO:0008422">
    <property type="term" value="F:beta-glucosidase activity"/>
    <property type="evidence" value="ECO:0007669"/>
    <property type="project" value="TreeGrafter"/>
</dbReference>
<dbReference type="OrthoDB" id="9800955at2"/>
<name>A0A545TFT6_9GAMM</name>
<dbReference type="EMBL" id="VHSG01000015">
    <property type="protein sequence ID" value="TQV76083.1"/>
    <property type="molecule type" value="Genomic_DNA"/>
</dbReference>
<evidence type="ECO:0000313" key="10">
    <source>
        <dbReference type="Proteomes" id="UP000319732"/>
    </source>
</evidence>
<sequence length="360" mass="40502">MSSTAARLASRITLGWNLGNSLEAIGGETAWGNPRTTRQLIQLVKSSGFDSIRLPVSWDQYADQATAEIDRGWMNRVTEVAQWCLDSDMTVLLNIHWDGGWLEQNVYADAQELVNAKQKALWQQIATHFRDFDERLMFAGSNEPAVEDASGMGVLLSYHQTFIDAVRATGGKNAYRILVVQGPTTDIEKTHQFMRTLPEDTVADRLMVEVHFYTPYQFALMLKDEPWGNQFFYWGAGNHSQTDTAHNPTGGEEARVDQLFGLMKTRFADRGIPVVLGEYAAINRFGQLSGDNLQRHIQSRAYWHRYITQSALANGLLPYYWDNGSNDKHSSGIFDRDTNTVFDIETLNALNQGVGRQAGP</sequence>
<evidence type="ECO:0000256" key="2">
    <source>
        <dbReference type="ARBA" id="ARBA00022801"/>
    </source>
</evidence>
<evidence type="ECO:0000256" key="7">
    <source>
        <dbReference type="RuleBase" id="RU361153"/>
    </source>
</evidence>
<dbReference type="InterPro" id="IPR001547">
    <property type="entry name" value="Glyco_hydro_5"/>
</dbReference>
<comment type="similarity">
    <text evidence="1 7">Belongs to the glycosyl hydrolase 5 (cellulase A) family.</text>
</comment>
<dbReference type="PANTHER" id="PTHR31297">
    <property type="entry name" value="GLUCAN ENDO-1,6-BETA-GLUCOSIDASE B"/>
    <property type="match status" value="1"/>
</dbReference>
<dbReference type="PANTHER" id="PTHR31297:SF41">
    <property type="entry name" value="ENDOGLUCANASE, PUTATIVE (AFU_ORTHOLOGUE AFUA_5G01830)-RELATED"/>
    <property type="match status" value="1"/>
</dbReference>
<dbReference type="GO" id="GO:0030245">
    <property type="term" value="P:cellulose catabolic process"/>
    <property type="evidence" value="ECO:0007669"/>
    <property type="project" value="UniProtKB-KW"/>
</dbReference>